<gene>
    <name evidence="10" type="ORF">VNO78_07387</name>
</gene>
<dbReference type="InterPro" id="IPR001841">
    <property type="entry name" value="Znf_RING"/>
</dbReference>
<dbReference type="SUPFAM" id="SSF144232">
    <property type="entry name" value="HIT/MYND zinc finger-like"/>
    <property type="match status" value="2"/>
</dbReference>
<keyword evidence="5" id="KW-0175">Coiled coil</keyword>
<dbReference type="PROSITE" id="PS50089">
    <property type="entry name" value="ZF_RING_2"/>
    <property type="match status" value="1"/>
</dbReference>
<evidence type="ECO:0000313" key="11">
    <source>
        <dbReference type="Proteomes" id="UP001386955"/>
    </source>
</evidence>
<dbReference type="Gene3D" id="3.30.40.10">
    <property type="entry name" value="Zinc/RING finger domain, C3HC4 (zinc finger)"/>
    <property type="match status" value="1"/>
</dbReference>
<dbReference type="InterPro" id="IPR002893">
    <property type="entry name" value="Znf_MYND"/>
</dbReference>
<keyword evidence="7" id="KW-0812">Transmembrane</keyword>
<dbReference type="FunFam" id="6.10.140.2220:FF:000006">
    <property type="entry name" value="Ubiquitin carboxyl-terminal hydrolase 15"/>
    <property type="match status" value="1"/>
</dbReference>
<evidence type="ECO:0000256" key="7">
    <source>
        <dbReference type="SAM" id="Phobius"/>
    </source>
</evidence>
<keyword evidence="3" id="KW-0862">Zinc</keyword>
<sequence>MVDQNWLLGLLGFGKEETPISHHNTKTWLQKFFILLLALGIGILWLLNRFIEERETNLNVNEDDHGGEMDHHHPMSDELDPLFEEEHANGESDHCFDDGGAATADGNGKRHGGCAFCGDFSTTRCSRCKTARYCSMKCQIKHWRSGHKYECLESEKNIAEEAGPNDDHGTSEHVEKSEMVSNSNGSLVDDGVQSSESNVRVKVSNNSNSNGVNSSHCCEVCGSPSTTRCSRCKIVRYCSVKCLIMDWKWHKDHCIVRDVDSVAIIARPHREVEVLKNSSSSLALEFHPEGNTSFNSPIVVSHSQDPTNEVSYPEDEQAKSRNEILLLQSELNEWKNRAIFAKERFQSLKRESNYQLLLLKNEKESLSEAENRAYNVIHSLQERLNHLQNTVQESIAEKRNLKEHVENLKSQSAKLKKELQEEHKHTQCLIVESDKSHEATQIAIGEVEAMRQELQEEREHTKRLKENFRRDVILAESRAVFAEEKLSDLYRKIRMSDYKVCSICLSNEKDLAFGCGHMTCRDCGSKLSKCPICRENITNHIRLFPG</sequence>
<evidence type="ECO:0000259" key="9">
    <source>
        <dbReference type="PROSITE" id="PS50865"/>
    </source>
</evidence>
<evidence type="ECO:0000256" key="2">
    <source>
        <dbReference type="ARBA" id="ARBA00022771"/>
    </source>
</evidence>
<feature type="domain" description="MYND-type" evidence="9">
    <location>
        <begin position="114"/>
        <end position="151"/>
    </location>
</feature>
<dbReference type="AlphaFoldDB" id="A0AAN9ST74"/>
<evidence type="ECO:0000256" key="3">
    <source>
        <dbReference type="ARBA" id="ARBA00022833"/>
    </source>
</evidence>
<feature type="domain" description="MYND-type" evidence="9">
    <location>
        <begin position="218"/>
        <end position="254"/>
    </location>
</feature>
<keyword evidence="7" id="KW-1133">Transmembrane helix</keyword>
<dbReference type="EMBL" id="JAYMYS010000002">
    <property type="protein sequence ID" value="KAK7405778.1"/>
    <property type="molecule type" value="Genomic_DNA"/>
</dbReference>
<keyword evidence="11" id="KW-1185">Reference proteome</keyword>
<evidence type="ECO:0000256" key="6">
    <source>
        <dbReference type="SAM" id="MobiDB-lite"/>
    </source>
</evidence>
<evidence type="ECO:0000256" key="4">
    <source>
        <dbReference type="PROSITE-ProRule" id="PRU00134"/>
    </source>
</evidence>
<evidence type="ECO:0000256" key="5">
    <source>
        <dbReference type="SAM" id="Coils"/>
    </source>
</evidence>
<evidence type="ECO:0000256" key="1">
    <source>
        <dbReference type="ARBA" id="ARBA00022723"/>
    </source>
</evidence>
<evidence type="ECO:0000313" key="10">
    <source>
        <dbReference type="EMBL" id="KAK7405778.1"/>
    </source>
</evidence>
<dbReference type="PANTHER" id="PTHR12298">
    <property type="entry name" value="PCDC2 PROGRAMMED CELL DEATH PROTEIN 2 -RELATED"/>
    <property type="match status" value="1"/>
</dbReference>
<dbReference type="PROSITE" id="PS50865">
    <property type="entry name" value="ZF_MYND_2"/>
    <property type="match status" value="2"/>
</dbReference>
<protein>
    <submittedName>
        <fullName evidence="10">Uncharacterized protein</fullName>
    </submittedName>
</protein>
<dbReference type="InterPro" id="IPR013083">
    <property type="entry name" value="Znf_RING/FYVE/PHD"/>
</dbReference>
<dbReference type="Gene3D" id="6.10.140.2220">
    <property type="match status" value="2"/>
</dbReference>
<feature type="transmembrane region" description="Helical" evidence="7">
    <location>
        <begin position="28"/>
        <end position="47"/>
    </location>
</feature>
<dbReference type="PANTHER" id="PTHR12298:SF4">
    <property type="entry name" value="PROGRAMMED CELL DEATH PROTEIN 2"/>
    <property type="match status" value="1"/>
</dbReference>
<keyword evidence="2 4" id="KW-0863">Zinc-finger</keyword>
<dbReference type="SUPFAM" id="SSF57850">
    <property type="entry name" value="RING/U-box"/>
    <property type="match status" value="1"/>
</dbReference>
<keyword evidence="7" id="KW-0472">Membrane</keyword>
<organism evidence="10 11">
    <name type="scientific">Psophocarpus tetragonolobus</name>
    <name type="common">Winged bean</name>
    <name type="synonym">Dolichos tetragonolobus</name>
    <dbReference type="NCBI Taxonomy" id="3891"/>
    <lineage>
        <taxon>Eukaryota</taxon>
        <taxon>Viridiplantae</taxon>
        <taxon>Streptophyta</taxon>
        <taxon>Embryophyta</taxon>
        <taxon>Tracheophyta</taxon>
        <taxon>Spermatophyta</taxon>
        <taxon>Magnoliopsida</taxon>
        <taxon>eudicotyledons</taxon>
        <taxon>Gunneridae</taxon>
        <taxon>Pentapetalae</taxon>
        <taxon>rosids</taxon>
        <taxon>fabids</taxon>
        <taxon>Fabales</taxon>
        <taxon>Fabaceae</taxon>
        <taxon>Papilionoideae</taxon>
        <taxon>50 kb inversion clade</taxon>
        <taxon>NPAAA clade</taxon>
        <taxon>indigoferoid/millettioid clade</taxon>
        <taxon>Phaseoleae</taxon>
        <taxon>Psophocarpus</taxon>
    </lineage>
</organism>
<proteinExistence type="predicted"/>
<dbReference type="Pfam" id="PF01753">
    <property type="entry name" value="zf-MYND"/>
    <property type="match status" value="2"/>
</dbReference>
<feature type="region of interest" description="Disordered" evidence="6">
    <location>
        <begin position="160"/>
        <end position="196"/>
    </location>
</feature>
<dbReference type="Proteomes" id="UP001386955">
    <property type="component" value="Unassembled WGS sequence"/>
</dbReference>
<feature type="coiled-coil region" evidence="5">
    <location>
        <begin position="377"/>
        <end position="471"/>
    </location>
</feature>
<evidence type="ECO:0000259" key="8">
    <source>
        <dbReference type="PROSITE" id="PS50089"/>
    </source>
</evidence>
<feature type="compositionally biased region" description="Basic and acidic residues" evidence="6">
    <location>
        <begin position="160"/>
        <end position="178"/>
    </location>
</feature>
<keyword evidence="1" id="KW-0479">Metal-binding</keyword>
<accession>A0AAN9ST74</accession>
<dbReference type="GO" id="GO:0008270">
    <property type="term" value="F:zinc ion binding"/>
    <property type="evidence" value="ECO:0007669"/>
    <property type="project" value="UniProtKB-KW"/>
</dbReference>
<feature type="domain" description="RING-type" evidence="8">
    <location>
        <begin position="501"/>
        <end position="534"/>
    </location>
</feature>
<comment type="caution">
    <text evidence="10">The sequence shown here is derived from an EMBL/GenBank/DDBJ whole genome shotgun (WGS) entry which is preliminary data.</text>
</comment>
<reference evidence="10 11" key="1">
    <citation type="submission" date="2024-01" db="EMBL/GenBank/DDBJ databases">
        <title>The genomes of 5 underutilized Papilionoideae crops provide insights into root nodulation and disease resistanc.</title>
        <authorList>
            <person name="Jiang F."/>
        </authorList>
    </citation>
    <scope>NUCLEOTIDE SEQUENCE [LARGE SCALE GENOMIC DNA]</scope>
    <source>
        <strain evidence="10">DUOXIRENSHENG_FW03</strain>
        <tissue evidence="10">Leaves</tissue>
    </source>
</reference>
<name>A0AAN9ST74_PSOTE</name>
<feature type="coiled-coil region" evidence="5">
    <location>
        <begin position="317"/>
        <end position="351"/>
    </location>
</feature>
<dbReference type="SMART" id="SM00184">
    <property type="entry name" value="RING"/>
    <property type="match status" value="1"/>
</dbReference>